<feature type="domain" description="Nudix hydrolase" evidence="3">
    <location>
        <begin position="1"/>
        <end position="138"/>
    </location>
</feature>
<dbReference type="PANTHER" id="PTHR11839">
    <property type="entry name" value="UDP/ADP-SUGAR PYROPHOSPHATASE"/>
    <property type="match status" value="1"/>
</dbReference>
<protein>
    <submittedName>
        <fullName evidence="4">Putative adp-ribose pyrophosphatase protein</fullName>
    </submittedName>
</protein>
<dbReference type="InterPro" id="IPR015797">
    <property type="entry name" value="NUDIX_hydrolase-like_dom_sf"/>
</dbReference>
<evidence type="ECO:0000313" key="5">
    <source>
        <dbReference type="Proteomes" id="UP000014074"/>
    </source>
</evidence>
<dbReference type="GO" id="GO:0047631">
    <property type="term" value="F:ADP-ribose diphosphatase activity"/>
    <property type="evidence" value="ECO:0007669"/>
    <property type="project" value="EnsemblFungi"/>
</dbReference>
<gene>
    <name evidence="4" type="ORF">UCRPA7_2850</name>
</gene>
<dbReference type="EMBL" id="KB932984">
    <property type="protein sequence ID" value="EOO01679.1"/>
    <property type="molecule type" value="Genomic_DNA"/>
</dbReference>
<comment type="similarity">
    <text evidence="2">Belongs to the Nudix hydrolase family.</text>
</comment>
<sequence length="153" mass="16929">MSLTKPAMDCSHTFLGPEIILQKQFRPPVDKVTIEVPAGLIDAGETAEEAAVRELREETGYVGKASATSPIMFNDPGFCNTNLRMIHVTIDTSLPENQDLKPELEENEFIEVFYVPLATLWDELKKLEADGFAIDARVGTLAEGIELAKAFKF</sequence>
<dbReference type="Gene3D" id="3.90.79.10">
    <property type="entry name" value="Nucleoside Triphosphate Pyrophosphohydrolase"/>
    <property type="match status" value="1"/>
</dbReference>
<dbReference type="PANTHER" id="PTHR11839:SF1">
    <property type="entry name" value="ADP-SUGAR PYROPHOSPHATASE"/>
    <property type="match status" value="1"/>
</dbReference>
<dbReference type="PROSITE" id="PS51462">
    <property type="entry name" value="NUDIX"/>
    <property type="match status" value="1"/>
</dbReference>
<organism evidence="4 5">
    <name type="scientific">Phaeoacremonium minimum (strain UCR-PA7)</name>
    <name type="common">Esca disease fungus</name>
    <name type="synonym">Togninia minima</name>
    <dbReference type="NCBI Taxonomy" id="1286976"/>
    <lineage>
        <taxon>Eukaryota</taxon>
        <taxon>Fungi</taxon>
        <taxon>Dikarya</taxon>
        <taxon>Ascomycota</taxon>
        <taxon>Pezizomycotina</taxon>
        <taxon>Sordariomycetes</taxon>
        <taxon>Sordariomycetidae</taxon>
        <taxon>Togniniales</taxon>
        <taxon>Togniniaceae</taxon>
        <taxon>Phaeoacremonium</taxon>
    </lineage>
</organism>
<dbReference type="GeneID" id="19323141"/>
<dbReference type="Proteomes" id="UP000014074">
    <property type="component" value="Unassembled WGS sequence"/>
</dbReference>
<dbReference type="eggNOG" id="KOG3041">
    <property type="taxonomic scope" value="Eukaryota"/>
</dbReference>
<evidence type="ECO:0000313" key="4">
    <source>
        <dbReference type="EMBL" id="EOO01679.1"/>
    </source>
</evidence>
<dbReference type="CDD" id="cd18888">
    <property type="entry name" value="NUDIX_ADPRase_Nudt5"/>
    <property type="match status" value="1"/>
</dbReference>
<dbReference type="PROSITE" id="PS00893">
    <property type="entry name" value="NUDIX_BOX"/>
    <property type="match status" value="1"/>
</dbReference>
<dbReference type="OrthoDB" id="10249920at2759"/>
<evidence type="ECO:0000259" key="3">
    <source>
        <dbReference type="PROSITE" id="PS51462"/>
    </source>
</evidence>
<evidence type="ECO:0000256" key="1">
    <source>
        <dbReference type="ARBA" id="ARBA00022801"/>
    </source>
</evidence>
<dbReference type="PRINTS" id="PR00502">
    <property type="entry name" value="NUDIXFAMILY"/>
</dbReference>
<name>R8BQS0_PHAM7</name>
<dbReference type="AlphaFoldDB" id="R8BQS0"/>
<dbReference type="SUPFAM" id="SSF55811">
    <property type="entry name" value="Nudix"/>
    <property type="match status" value="1"/>
</dbReference>
<keyword evidence="5" id="KW-1185">Reference proteome</keyword>
<dbReference type="GO" id="GO:0005634">
    <property type="term" value="C:nucleus"/>
    <property type="evidence" value="ECO:0007669"/>
    <property type="project" value="TreeGrafter"/>
</dbReference>
<accession>R8BQS0</accession>
<keyword evidence="1 2" id="KW-0378">Hydrolase</keyword>
<evidence type="ECO:0000256" key="2">
    <source>
        <dbReference type="RuleBase" id="RU003476"/>
    </source>
</evidence>
<dbReference type="GO" id="GO:0005739">
    <property type="term" value="C:mitochondrion"/>
    <property type="evidence" value="ECO:0007669"/>
    <property type="project" value="EnsemblFungi"/>
</dbReference>
<reference evidence="5" key="1">
    <citation type="journal article" date="2013" name="Genome Announc.">
        <title>Draft genome sequence of the ascomycete Phaeoacremonium aleophilum strain UCR-PA7, a causal agent of the esca disease complex in grapevines.</title>
        <authorList>
            <person name="Blanco-Ulate B."/>
            <person name="Rolshausen P."/>
            <person name="Cantu D."/>
        </authorList>
    </citation>
    <scope>NUCLEOTIDE SEQUENCE [LARGE SCALE GENOMIC DNA]</scope>
    <source>
        <strain evidence="5">UCR-PA7</strain>
    </source>
</reference>
<dbReference type="GO" id="GO:0006753">
    <property type="term" value="P:nucleoside phosphate metabolic process"/>
    <property type="evidence" value="ECO:0007669"/>
    <property type="project" value="TreeGrafter"/>
</dbReference>
<dbReference type="InterPro" id="IPR000086">
    <property type="entry name" value="NUDIX_hydrolase_dom"/>
</dbReference>
<dbReference type="InterPro" id="IPR020476">
    <property type="entry name" value="Nudix_hydrolase"/>
</dbReference>
<dbReference type="RefSeq" id="XP_007913621.1">
    <property type="nucleotide sequence ID" value="XM_007915430.1"/>
</dbReference>
<dbReference type="GO" id="GO:0019693">
    <property type="term" value="P:ribose phosphate metabolic process"/>
    <property type="evidence" value="ECO:0007669"/>
    <property type="project" value="EnsemblFungi"/>
</dbReference>
<dbReference type="KEGG" id="tmn:UCRPA7_2850"/>
<proteinExistence type="inferred from homology"/>
<dbReference type="GO" id="GO:0005829">
    <property type="term" value="C:cytosol"/>
    <property type="evidence" value="ECO:0007669"/>
    <property type="project" value="TreeGrafter"/>
</dbReference>
<dbReference type="HOGENOM" id="CLU_062658_0_1_1"/>
<dbReference type="InterPro" id="IPR020084">
    <property type="entry name" value="NUDIX_hydrolase_CS"/>
</dbReference>
<dbReference type="Pfam" id="PF00293">
    <property type="entry name" value="NUDIX"/>
    <property type="match status" value="1"/>
</dbReference>